<dbReference type="GO" id="GO:0016491">
    <property type="term" value="F:oxidoreductase activity"/>
    <property type="evidence" value="ECO:0007669"/>
    <property type="project" value="UniProtKB-KW"/>
</dbReference>
<dbReference type="Gene3D" id="3.40.50.80">
    <property type="entry name" value="Nucleotide-binding domain of ferredoxin-NADP reductase (FNR) module"/>
    <property type="match status" value="1"/>
</dbReference>
<evidence type="ECO:0000256" key="4">
    <source>
        <dbReference type="ARBA" id="ARBA00022723"/>
    </source>
</evidence>
<dbReference type="InterPro" id="IPR036010">
    <property type="entry name" value="2Fe-2S_ferredoxin-like_sf"/>
</dbReference>
<evidence type="ECO:0000256" key="1">
    <source>
        <dbReference type="ARBA" id="ARBA00001974"/>
    </source>
</evidence>
<dbReference type="PROSITE" id="PS51085">
    <property type="entry name" value="2FE2S_FER_2"/>
    <property type="match status" value="1"/>
</dbReference>
<organism evidence="11 12">
    <name type="scientific">Soonwooa buanensis</name>
    <dbReference type="NCBI Taxonomy" id="619805"/>
    <lineage>
        <taxon>Bacteria</taxon>
        <taxon>Pseudomonadati</taxon>
        <taxon>Bacteroidota</taxon>
        <taxon>Flavobacteriia</taxon>
        <taxon>Flavobacteriales</taxon>
        <taxon>Weeksellaceae</taxon>
        <taxon>Chryseobacterium group</taxon>
        <taxon>Soonwooa</taxon>
    </lineage>
</organism>
<evidence type="ECO:0000259" key="10">
    <source>
        <dbReference type="PROSITE" id="PS51384"/>
    </source>
</evidence>
<dbReference type="InterPro" id="IPR001433">
    <property type="entry name" value="OxRdtase_FAD/NAD-bd"/>
</dbReference>
<gene>
    <name evidence="11" type="ORF">SAMN05660477_00035</name>
</gene>
<evidence type="ECO:0000256" key="3">
    <source>
        <dbReference type="ARBA" id="ARBA00022714"/>
    </source>
</evidence>
<keyword evidence="2" id="KW-0285">Flavoprotein</keyword>
<dbReference type="Pfam" id="PF00111">
    <property type="entry name" value="Fer2"/>
    <property type="match status" value="1"/>
</dbReference>
<dbReference type="SUPFAM" id="SSF52343">
    <property type="entry name" value="Ferredoxin reductase-like, C-terminal NADP-linked domain"/>
    <property type="match status" value="1"/>
</dbReference>
<evidence type="ECO:0000256" key="2">
    <source>
        <dbReference type="ARBA" id="ARBA00022630"/>
    </source>
</evidence>
<evidence type="ECO:0000313" key="11">
    <source>
        <dbReference type="EMBL" id="SKB58240.1"/>
    </source>
</evidence>
<dbReference type="InterPro" id="IPR006058">
    <property type="entry name" value="2Fe2S_fd_BS"/>
</dbReference>
<keyword evidence="5" id="KW-0274">FAD</keyword>
<dbReference type="EMBL" id="FUYZ01000001">
    <property type="protein sequence ID" value="SKB58240.1"/>
    <property type="molecule type" value="Genomic_DNA"/>
</dbReference>
<dbReference type="InterPro" id="IPR001709">
    <property type="entry name" value="Flavoprot_Pyr_Nucl_cyt_Rdtase"/>
</dbReference>
<comment type="cofactor">
    <cofactor evidence="1">
        <name>FAD</name>
        <dbReference type="ChEBI" id="CHEBI:57692"/>
    </cofactor>
</comment>
<dbReference type="InterPro" id="IPR008333">
    <property type="entry name" value="Cbr1-like_FAD-bd_dom"/>
</dbReference>
<dbReference type="Proteomes" id="UP000191112">
    <property type="component" value="Unassembled WGS sequence"/>
</dbReference>
<dbReference type="Gene3D" id="2.40.30.10">
    <property type="entry name" value="Translation factors"/>
    <property type="match status" value="1"/>
</dbReference>
<accession>A0A1T5CGJ1</accession>
<dbReference type="PROSITE" id="PS51384">
    <property type="entry name" value="FAD_FR"/>
    <property type="match status" value="1"/>
</dbReference>
<dbReference type="Pfam" id="PF00970">
    <property type="entry name" value="FAD_binding_6"/>
    <property type="match status" value="1"/>
</dbReference>
<keyword evidence="12" id="KW-1185">Reference proteome</keyword>
<dbReference type="InterPro" id="IPR017938">
    <property type="entry name" value="Riboflavin_synthase-like_b-brl"/>
</dbReference>
<proteinExistence type="predicted"/>
<feature type="domain" description="FAD-binding FR-type" evidence="10">
    <location>
        <begin position="18"/>
        <end position="122"/>
    </location>
</feature>
<dbReference type="PRINTS" id="PR00371">
    <property type="entry name" value="FPNCR"/>
</dbReference>
<evidence type="ECO:0000256" key="8">
    <source>
        <dbReference type="ARBA" id="ARBA00023014"/>
    </source>
</evidence>
<dbReference type="GO" id="GO:0050660">
    <property type="term" value="F:flavin adenine dinucleotide binding"/>
    <property type="evidence" value="ECO:0007669"/>
    <property type="project" value="TreeGrafter"/>
</dbReference>
<keyword evidence="6" id="KW-0560">Oxidoreductase</keyword>
<evidence type="ECO:0000313" key="12">
    <source>
        <dbReference type="Proteomes" id="UP000191112"/>
    </source>
</evidence>
<dbReference type="GO" id="GO:0051537">
    <property type="term" value="F:2 iron, 2 sulfur cluster binding"/>
    <property type="evidence" value="ECO:0007669"/>
    <property type="project" value="UniProtKB-KW"/>
</dbReference>
<dbReference type="InterPro" id="IPR012675">
    <property type="entry name" value="Beta-grasp_dom_sf"/>
</dbReference>
<reference evidence="11 12" key="1">
    <citation type="submission" date="2017-02" db="EMBL/GenBank/DDBJ databases">
        <authorList>
            <person name="Peterson S.W."/>
        </authorList>
    </citation>
    <scope>NUCLEOTIDE SEQUENCE [LARGE SCALE GENOMIC DNA]</scope>
    <source>
        <strain evidence="11 12">DSM 22323</strain>
    </source>
</reference>
<evidence type="ECO:0000256" key="5">
    <source>
        <dbReference type="ARBA" id="ARBA00022827"/>
    </source>
</evidence>
<dbReference type="InterPro" id="IPR017927">
    <property type="entry name" value="FAD-bd_FR_type"/>
</dbReference>
<dbReference type="CDD" id="cd06214">
    <property type="entry name" value="PA_degradation_oxidoreductase_like"/>
    <property type="match status" value="1"/>
</dbReference>
<evidence type="ECO:0000259" key="9">
    <source>
        <dbReference type="PROSITE" id="PS51085"/>
    </source>
</evidence>
<dbReference type="GO" id="GO:0046872">
    <property type="term" value="F:metal ion binding"/>
    <property type="evidence" value="ECO:0007669"/>
    <property type="project" value="UniProtKB-KW"/>
</dbReference>
<dbReference type="STRING" id="619805.SAMN05660477_00035"/>
<evidence type="ECO:0000256" key="7">
    <source>
        <dbReference type="ARBA" id="ARBA00023004"/>
    </source>
</evidence>
<dbReference type="AlphaFoldDB" id="A0A1T5CGJ1"/>
<dbReference type="Pfam" id="PF00175">
    <property type="entry name" value="NAD_binding_1"/>
    <property type="match status" value="1"/>
</dbReference>
<name>A0A1T5CGJ1_9FLAO</name>
<keyword evidence="7" id="KW-0408">Iron</keyword>
<protein>
    <submittedName>
        <fullName evidence="11">Ring-1,2-phenylacetyl-CoA epoxidase subunit PaaE</fullName>
    </submittedName>
</protein>
<dbReference type="SUPFAM" id="SSF63380">
    <property type="entry name" value="Riboflavin synthase domain-like"/>
    <property type="match status" value="1"/>
</dbReference>
<dbReference type="PANTHER" id="PTHR47354:SF8">
    <property type="entry name" value="1,2-PHENYLACETYL-COA EPOXIDASE, SUBUNIT E"/>
    <property type="match status" value="1"/>
</dbReference>
<sequence length="383" mass="43993">MINFEAMTEQVLSVGNQPQFYRLKLVKKIDLTKDSFLLGFEIPVELKSVFSYQSGQYVSVKFIKNEQEKINDYSITTSPNEFNFEIAIKISSPESSAKALYDNYNIGDEVSVSAPQGRFSLVIKPHEKRSILAFAAGIGITPIFSQIKNLLFQEPRTRIFLFYSNKTKDDVIFESELDALQQEHSDRFFVYYFFSRQKINNLLFEGRLDEKRVNLIINQILHLDEEDEESTIWDATDKVLICGPGDMIKSVANACYNNGIPKRDIHFELFESFNDDIYPQEKAFPLIENIKLKIKYNHLTTDDIILKNNKGKILQQLLGMGINVPYSCKSGVCGSCICKLKKGEVEMEENEYLTEKEMEQSKILPCSAIAMSQELFLDFDVID</sequence>
<dbReference type="CDD" id="cd00207">
    <property type="entry name" value="fer2"/>
    <property type="match status" value="1"/>
</dbReference>
<evidence type="ECO:0000256" key="6">
    <source>
        <dbReference type="ARBA" id="ARBA00023002"/>
    </source>
</evidence>
<keyword evidence="3" id="KW-0001">2Fe-2S</keyword>
<feature type="domain" description="2Fe-2S ferredoxin-type" evidence="9">
    <location>
        <begin position="290"/>
        <end position="383"/>
    </location>
</feature>
<keyword evidence="8" id="KW-0411">Iron-sulfur</keyword>
<dbReference type="InterPro" id="IPR050415">
    <property type="entry name" value="MRET"/>
</dbReference>
<dbReference type="PROSITE" id="PS00197">
    <property type="entry name" value="2FE2S_FER_1"/>
    <property type="match status" value="1"/>
</dbReference>
<dbReference type="InterPro" id="IPR001041">
    <property type="entry name" value="2Fe-2S_ferredoxin-type"/>
</dbReference>
<dbReference type="Gene3D" id="3.10.20.30">
    <property type="match status" value="1"/>
</dbReference>
<dbReference type="PRINTS" id="PR00406">
    <property type="entry name" value="CYTB5RDTASE"/>
</dbReference>
<keyword evidence="4" id="KW-0479">Metal-binding</keyword>
<dbReference type="InterPro" id="IPR039261">
    <property type="entry name" value="FNR_nucleotide-bd"/>
</dbReference>
<dbReference type="PANTHER" id="PTHR47354">
    <property type="entry name" value="NADH OXIDOREDUCTASE HCR"/>
    <property type="match status" value="1"/>
</dbReference>
<dbReference type="SUPFAM" id="SSF54292">
    <property type="entry name" value="2Fe-2S ferredoxin-like"/>
    <property type="match status" value="1"/>
</dbReference>